<gene>
    <name evidence="1" type="ORF">KI387_042354</name>
</gene>
<protein>
    <submittedName>
        <fullName evidence="1">Uncharacterized protein</fullName>
    </submittedName>
</protein>
<dbReference type="EMBL" id="JAHRHJ020003132">
    <property type="protein sequence ID" value="KAH9292469.1"/>
    <property type="molecule type" value="Genomic_DNA"/>
</dbReference>
<dbReference type="Proteomes" id="UP000824469">
    <property type="component" value="Unassembled WGS sequence"/>
</dbReference>
<proteinExistence type="predicted"/>
<evidence type="ECO:0000313" key="1">
    <source>
        <dbReference type="EMBL" id="KAH9292469.1"/>
    </source>
</evidence>
<feature type="non-terminal residue" evidence="1">
    <location>
        <position position="123"/>
    </location>
</feature>
<name>A0AA38C879_TAXCH</name>
<keyword evidence="2" id="KW-1185">Reference proteome</keyword>
<organism evidence="1 2">
    <name type="scientific">Taxus chinensis</name>
    <name type="common">Chinese yew</name>
    <name type="synonym">Taxus wallichiana var. chinensis</name>
    <dbReference type="NCBI Taxonomy" id="29808"/>
    <lineage>
        <taxon>Eukaryota</taxon>
        <taxon>Viridiplantae</taxon>
        <taxon>Streptophyta</taxon>
        <taxon>Embryophyta</taxon>
        <taxon>Tracheophyta</taxon>
        <taxon>Spermatophyta</taxon>
        <taxon>Pinopsida</taxon>
        <taxon>Pinidae</taxon>
        <taxon>Conifers II</taxon>
        <taxon>Cupressales</taxon>
        <taxon>Taxaceae</taxon>
        <taxon>Taxus</taxon>
    </lineage>
</organism>
<evidence type="ECO:0000313" key="2">
    <source>
        <dbReference type="Proteomes" id="UP000824469"/>
    </source>
</evidence>
<sequence length="123" mass="13942">LFGTESSDPPEMGFLVPYPADDMWRNLIGFRLFSAIRVPCVPLSQLSQYEISLFQVNRPVHVLRALTAQMSQCESSLFRPNRPVRILRVPLSHLLPDCLGQILPIRPVRPVRVSHVPLSCLLL</sequence>
<accession>A0AA38C879</accession>
<dbReference type="AlphaFoldDB" id="A0AA38C879"/>
<feature type="non-terminal residue" evidence="1">
    <location>
        <position position="1"/>
    </location>
</feature>
<reference evidence="1 2" key="1">
    <citation type="journal article" date="2021" name="Nat. Plants">
        <title>The Taxus genome provides insights into paclitaxel biosynthesis.</title>
        <authorList>
            <person name="Xiong X."/>
            <person name="Gou J."/>
            <person name="Liao Q."/>
            <person name="Li Y."/>
            <person name="Zhou Q."/>
            <person name="Bi G."/>
            <person name="Li C."/>
            <person name="Du R."/>
            <person name="Wang X."/>
            <person name="Sun T."/>
            <person name="Guo L."/>
            <person name="Liang H."/>
            <person name="Lu P."/>
            <person name="Wu Y."/>
            <person name="Zhang Z."/>
            <person name="Ro D.K."/>
            <person name="Shang Y."/>
            <person name="Huang S."/>
            <person name="Yan J."/>
        </authorList>
    </citation>
    <scope>NUCLEOTIDE SEQUENCE [LARGE SCALE GENOMIC DNA]</scope>
    <source>
        <strain evidence="1">Ta-2019</strain>
    </source>
</reference>
<comment type="caution">
    <text evidence="1">The sequence shown here is derived from an EMBL/GenBank/DDBJ whole genome shotgun (WGS) entry which is preliminary data.</text>
</comment>